<dbReference type="Pfam" id="PF01124">
    <property type="entry name" value="MAPEG"/>
    <property type="match status" value="1"/>
</dbReference>
<dbReference type="RefSeq" id="WP_133819420.1">
    <property type="nucleotide sequence ID" value="NZ_SNZH01000008.1"/>
</dbReference>
<dbReference type="AlphaFoldDB" id="A0A4R6YVA0"/>
<evidence type="ECO:0000256" key="1">
    <source>
        <dbReference type="ARBA" id="ARBA00004141"/>
    </source>
</evidence>
<comment type="subcellular location">
    <subcellularLocation>
        <location evidence="1">Membrane</location>
        <topology evidence="1">Multi-pass membrane protein</topology>
    </subcellularLocation>
</comment>
<dbReference type="GO" id="GO:0006691">
    <property type="term" value="P:leukotriene metabolic process"/>
    <property type="evidence" value="ECO:0007669"/>
    <property type="project" value="UniProtKB-ARBA"/>
</dbReference>
<sequence length="131" mass="13976">MSSHLPALVVVLTVLLLVLATWMVGRARGRYGIKAPATSGNENFERVFRMQMNTVESTVAFLPCLWLATQYWSPLFAGIGGLVWVAGRVWYAFAYAQAANKRGMGFMIASAAAGVLLVGGGVGVIRALVGI</sequence>
<evidence type="ECO:0000256" key="4">
    <source>
        <dbReference type="ARBA" id="ARBA00023136"/>
    </source>
</evidence>
<protein>
    <submittedName>
        <fullName evidence="6">MAPEG family protein</fullName>
    </submittedName>
</protein>
<proteinExistence type="predicted"/>
<keyword evidence="3 5" id="KW-1133">Transmembrane helix</keyword>
<dbReference type="GO" id="GO:0004602">
    <property type="term" value="F:glutathione peroxidase activity"/>
    <property type="evidence" value="ECO:0007669"/>
    <property type="project" value="TreeGrafter"/>
</dbReference>
<reference evidence="6 7" key="1">
    <citation type="submission" date="2019-03" db="EMBL/GenBank/DDBJ databases">
        <title>Genomic Encyclopedia of Type Strains, Phase IV (KMG-IV): sequencing the most valuable type-strain genomes for metagenomic binning, comparative biology and taxonomic classification.</title>
        <authorList>
            <person name="Goeker M."/>
        </authorList>
    </citation>
    <scope>NUCLEOTIDE SEQUENCE [LARGE SCALE GENOMIC DNA]</scope>
    <source>
        <strain evidence="6 7">DSM 21667</strain>
    </source>
</reference>
<comment type="caution">
    <text evidence="6">The sequence shown here is derived from an EMBL/GenBank/DDBJ whole genome shotgun (WGS) entry which is preliminary data.</text>
</comment>
<dbReference type="SUPFAM" id="SSF161084">
    <property type="entry name" value="MAPEG domain-like"/>
    <property type="match status" value="1"/>
</dbReference>
<keyword evidence="4 5" id="KW-0472">Membrane</keyword>
<name>A0A4R6YVA0_9GAMM</name>
<dbReference type="InterPro" id="IPR023352">
    <property type="entry name" value="MAPEG-like_dom_sf"/>
</dbReference>
<dbReference type="OrthoDB" id="464934at2"/>
<accession>A0A4R6YVA0</accession>
<evidence type="ECO:0000313" key="7">
    <source>
        <dbReference type="Proteomes" id="UP000295293"/>
    </source>
</evidence>
<gene>
    <name evidence="6" type="ORF">DFR29_108188</name>
</gene>
<dbReference type="PANTHER" id="PTHR10250:SF15">
    <property type="entry name" value="MICROSOMAL GLUTATHIONE S-TRANSFERASE-RELATED"/>
    <property type="match status" value="1"/>
</dbReference>
<evidence type="ECO:0000313" key="6">
    <source>
        <dbReference type="EMBL" id="TDR42601.1"/>
    </source>
</evidence>
<dbReference type="GO" id="GO:0004364">
    <property type="term" value="F:glutathione transferase activity"/>
    <property type="evidence" value="ECO:0007669"/>
    <property type="project" value="TreeGrafter"/>
</dbReference>
<evidence type="ECO:0000256" key="3">
    <source>
        <dbReference type="ARBA" id="ARBA00022989"/>
    </source>
</evidence>
<feature type="transmembrane region" description="Helical" evidence="5">
    <location>
        <begin position="6"/>
        <end position="24"/>
    </location>
</feature>
<dbReference type="Gene3D" id="1.20.120.550">
    <property type="entry name" value="Membrane associated eicosanoid/glutathione metabolism-like domain"/>
    <property type="match status" value="1"/>
</dbReference>
<evidence type="ECO:0000256" key="5">
    <source>
        <dbReference type="SAM" id="Phobius"/>
    </source>
</evidence>
<dbReference type="Proteomes" id="UP000295293">
    <property type="component" value="Unassembled WGS sequence"/>
</dbReference>
<keyword evidence="2 5" id="KW-0812">Transmembrane</keyword>
<dbReference type="EMBL" id="SNZH01000008">
    <property type="protein sequence ID" value="TDR42601.1"/>
    <property type="molecule type" value="Genomic_DNA"/>
</dbReference>
<dbReference type="PANTHER" id="PTHR10250">
    <property type="entry name" value="MICROSOMAL GLUTATHIONE S-TRANSFERASE"/>
    <property type="match status" value="1"/>
</dbReference>
<evidence type="ECO:0000256" key="2">
    <source>
        <dbReference type="ARBA" id="ARBA00022692"/>
    </source>
</evidence>
<feature type="transmembrane region" description="Helical" evidence="5">
    <location>
        <begin position="106"/>
        <end position="129"/>
    </location>
</feature>
<dbReference type="InterPro" id="IPR001129">
    <property type="entry name" value="Membr-assoc_MAPEG"/>
</dbReference>
<feature type="transmembrane region" description="Helical" evidence="5">
    <location>
        <begin position="75"/>
        <end position="94"/>
    </location>
</feature>
<dbReference type="GO" id="GO:0016020">
    <property type="term" value="C:membrane"/>
    <property type="evidence" value="ECO:0007669"/>
    <property type="project" value="UniProtKB-SubCell"/>
</dbReference>
<organism evidence="6 7">
    <name type="scientific">Tahibacter aquaticus</name>
    <dbReference type="NCBI Taxonomy" id="520092"/>
    <lineage>
        <taxon>Bacteria</taxon>
        <taxon>Pseudomonadati</taxon>
        <taxon>Pseudomonadota</taxon>
        <taxon>Gammaproteobacteria</taxon>
        <taxon>Lysobacterales</taxon>
        <taxon>Rhodanobacteraceae</taxon>
        <taxon>Tahibacter</taxon>
    </lineage>
</organism>
<dbReference type="InterPro" id="IPR050997">
    <property type="entry name" value="MAPEG"/>
</dbReference>
<keyword evidence="7" id="KW-1185">Reference proteome</keyword>